<feature type="compositionally biased region" description="Acidic residues" evidence="1">
    <location>
        <begin position="80"/>
        <end position="94"/>
    </location>
</feature>
<dbReference type="AlphaFoldDB" id="A0A6A2XP46"/>
<evidence type="ECO:0000256" key="1">
    <source>
        <dbReference type="SAM" id="MobiDB-lite"/>
    </source>
</evidence>
<comment type="caution">
    <text evidence="2">The sequence shown here is derived from an EMBL/GenBank/DDBJ whole genome shotgun (WGS) entry which is preliminary data.</text>
</comment>
<evidence type="ECO:0000313" key="3">
    <source>
        <dbReference type="Proteomes" id="UP000436088"/>
    </source>
</evidence>
<dbReference type="PANTHER" id="PTHR33264">
    <property type="entry name" value="EXPRESSED PROTEIN"/>
    <property type="match status" value="1"/>
</dbReference>
<gene>
    <name evidence="2" type="ORF">F3Y22_tig00112287pilonHSYRG00019</name>
</gene>
<name>A0A6A2XP46_HIBSY</name>
<sequence length="128" mass="15015">MPLMNPGFNQVFWQVLSIMHRRVKVPWKIGRRCLAFGKKKNQMRRNKVKTERKFKKKCCDCSEVETSSRGKKRGFSMVFGEEENSDDNDEEENQETGNSNARFEAEKVWLELYQVGHLGFGRVSFTDT</sequence>
<proteinExistence type="predicted"/>
<dbReference type="PANTHER" id="PTHR33264:SF6">
    <property type="entry name" value="OS01G0638800 PROTEIN"/>
    <property type="match status" value="1"/>
</dbReference>
<dbReference type="Proteomes" id="UP000436088">
    <property type="component" value="Unassembled WGS sequence"/>
</dbReference>
<organism evidence="2 3">
    <name type="scientific">Hibiscus syriacus</name>
    <name type="common">Rose of Sharon</name>
    <dbReference type="NCBI Taxonomy" id="106335"/>
    <lineage>
        <taxon>Eukaryota</taxon>
        <taxon>Viridiplantae</taxon>
        <taxon>Streptophyta</taxon>
        <taxon>Embryophyta</taxon>
        <taxon>Tracheophyta</taxon>
        <taxon>Spermatophyta</taxon>
        <taxon>Magnoliopsida</taxon>
        <taxon>eudicotyledons</taxon>
        <taxon>Gunneridae</taxon>
        <taxon>Pentapetalae</taxon>
        <taxon>rosids</taxon>
        <taxon>malvids</taxon>
        <taxon>Malvales</taxon>
        <taxon>Malvaceae</taxon>
        <taxon>Malvoideae</taxon>
        <taxon>Hibiscus</taxon>
    </lineage>
</organism>
<accession>A0A6A2XP46</accession>
<evidence type="ECO:0000313" key="2">
    <source>
        <dbReference type="EMBL" id="KAE8668705.1"/>
    </source>
</evidence>
<reference evidence="2" key="1">
    <citation type="submission" date="2019-09" db="EMBL/GenBank/DDBJ databases">
        <title>Draft genome information of white flower Hibiscus syriacus.</title>
        <authorList>
            <person name="Kim Y.-M."/>
        </authorList>
    </citation>
    <scope>NUCLEOTIDE SEQUENCE [LARGE SCALE GENOMIC DNA]</scope>
    <source>
        <strain evidence="2">YM2019G1</strain>
    </source>
</reference>
<protein>
    <submittedName>
        <fullName evidence="2">Uncharacterized protein</fullName>
    </submittedName>
</protein>
<feature type="region of interest" description="Disordered" evidence="1">
    <location>
        <begin position="65"/>
        <end position="100"/>
    </location>
</feature>
<keyword evidence="3" id="KW-1185">Reference proteome</keyword>
<dbReference type="EMBL" id="VEPZ02001543">
    <property type="protein sequence ID" value="KAE8668705.1"/>
    <property type="molecule type" value="Genomic_DNA"/>
</dbReference>